<organism evidence="2 3">
    <name type="scientific">Hebeloma cylindrosporum</name>
    <dbReference type="NCBI Taxonomy" id="76867"/>
    <lineage>
        <taxon>Eukaryota</taxon>
        <taxon>Fungi</taxon>
        <taxon>Dikarya</taxon>
        <taxon>Basidiomycota</taxon>
        <taxon>Agaricomycotina</taxon>
        <taxon>Agaricomycetes</taxon>
        <taxon>Agaricomycetidae</taxon>
        <taxon>Agaricales</taxon>
        <taxon>Agaricineae</taxon>
        <taxon>Hymenogastraceae</taxon>
        <taxon>Hebeloma</taxon>
    </lineage>
</organism>
<reference evidence="3" key="2">
    <citation type="submission" date="2015-01" db="EMBL/GenBank/DDBJ databases">
        <title>Evolutionary Origins and Diversification of the Mycorrhizal Mutualists.</title>
        <authorList>
            <consortium name="DOE Joint Genome Institute"/>
            <consortium name="Mycorrhizal Genomics Consortium"/>
            <person name="Kohler A."/>
            <person name="Kuo A."/>
            <person name="Nagy L.G."/>
            <person name="Floudas D."/>
            <person name="Copeland A."/>
            <person name="Barry K.W."/>
            <person name="Cichocki N."/>
            <person name="Veneault-Fourrey C."/>
            <person name="LaButti K."/>
            <person name="Lindquist E.A."/>
            <person name="Lipzen A."/>
            <person name="Lundell T."/>
            <person name="Morin E."/>
            <person name="Murat C."/>
            <person name="Riley R."/>
            <person name="Ohm R."/>
            <person name="Sun H."/>
            <person name="Tunlid A."/>
            <person name="Henrissat B."/>
            <person name="Grigoriev I.V."/>
            <person name="Hibbett D.S."/>
            <person name="Martin F."/>
        </authorList>
    </citation>
    <scope>NUCLEOTIDE SEQUENCE [LARGE SCALE GENOMIC DNA]</scope>
    <source>
        <strain evidence="3">h7</strain>
    </source>
</reference>
<reference evidence="2 3" key="1">
    <citation type="submission" date="2014-04" db="EMBL/GenBank/DDBJ databases">
        <authorList>
            <consortium name="DOE Joint Genome Institute"/>
            <person name="Kuo A."/>
            <person name="Gay G."/>
            <person name="Dore J."/>
            <person name="Kohler A."/>
            <person name="Nagy L.G."/>
            <person name="Floudas D."/>
            <person name="Copeland A."/>
            <person name="Barry K.W."/>
            <person name="Cichocki N."/>
            <person name="Veneault-Fourrey C."/>
            <person name="LaButti K."/>
            <person name="Lindquist E.A."/>
            <person name="Lipzen A."/>
            <person name="Lundell T."/>
            <person name="Morin E."/>
            <person name="Murat C."/>
            <person name="Sun H."/>
            <person name="Tunlid A."/>
            <person name="Henrissat B."/>
            <person name="Grigoriev I.V."/>
            <person name="Hibbett D.S."/>
            <person name="Martin F."/>
            <person name="Nordberg H.P."/>
            <person name="Cantor M.N."/>
            <person name="Hua S.X."/>
        </authorList>
    </citation>
    <scope>NUCLEOTIDE SEQUENCE [LARGE SCALE GENOMIC DNA]</scope>
    <source>
        <strain evidence="3">h7</strain>
    </source>
</reference>
<gene>
    <name evidence="2" type="ORF">M413DRAFT_29209</name>
</gene>
<name>A0A0C3BRZ1_HEBCY</name>
<evidence type="ECO:0000313" key="3">
    <source>
        <dbReference type="Proteomes" id="UP000053424"/>
    </source>
</evidence>
<feature type="region of interest" description="Disordered" evidence="1">
    <location>
        <begin position="131"/>
        <end position="158"/>
    </location>
</feature>
<evidence type="ECO:0000313" key="2">
    <source>
        <dbReference type="EMBL" id="KIM39475.1"/>
    </source>
</evidence>
<evidence type="ECO:0000256" key="1">
    <source>
        <dbReference type="SAM" id="MobiDB-lite"/>
    </source>
</evidence>
<sequence length="244" mass="26432">MTIGGGQVAMHVAVVDEIIKATRGAGHTIPMAAPQIFDLGSGQPNVGLSAGDLPPPLGSRRASANPPVNELHHLQEHYRPSAPHGHSMDHMQNISENHGGPYHSSYFSSRPTMQQSSLPIPVPVSATGPLFRSESDEWTSTSRSYSDDSYSTRSSRSFGSHPYRTVHASAHTPTVIQPSRYHPIVVPIHGGVGGYVVVPAVGQNLQVVEPSGKYKHRHDRSLIGRLLSPSKWGRSKSKRKVIRL</sequence>
<dbReference type="HOGENOM" id="CLU_1138106_0_0_1"/>
<accession>A0A0C3BRZ1</accession>
<proteinExistence type="predicted"/>
<dbReference type="STRING" id="686832.A0A0C3BRZ1"/>
<dbReference type="AlphaFoldDB" id="A0A0C3BRZ1"/>
<dbReference type="Proteomes" id="UP000053424">
    <property type="component" value="Unassembled WGS sequence"/>
</dbReference>
<dbReference type="EMBL" id="KN831785">
    <property type="protein sequence ID" value="KIM39475.1"/>
    <property type="molecule type" value="Genomic_DNA"/>
</dbReference>
<dbReference type="OrthoDB" id="3064656at2759"/>
<feature type="compositionally biased region" description="Low complexity" evidence="1">
    <location>
        <begin position="139"/>
        <end position="157"/>
    </location>
</feature>
<keyword evidence="3" id="KW-1185">Reference proteome</keyword>
<protein>
    <submittedName>
        <fullName evidence="2">Uncharacterized protein</fullName>
    </submittedName>
</protein>